<dbReference type="InterPro" id="IPR001647">
    <property type="entry name" value="HTH_TetR"/>
</dbReference>
<dbReference type="AlphaFoldDB" id="A0A0R1H253"/>
<dbReference type="RefSeq" id="WP_057903496.1">
    <property type="nucleotide sequence ID" value="NZ_AZDA01000011.1"/>
</dbReference>
<gene>
    <name evidence="4" type="ORF">FC07_GL000288</name>
</gene>
<dbReference type="STRING" id="1423726.FC07_GL000288"/>
<evidence type="ECO:0000313" key="5">
    <source>
        <dbReference type="Proteomes" id="UP000051461"/>
    </source>
</evidence>
<feature type="DNA-binding region" description="H-T-H motif" evidence="2">
    <location>
        <begin position="29"/>
        <end position="48"/>
    </location>
</feature>
<evidence type="ECO:0000259" key="3">
    <source>
        <dbReference type="PROSITE" id="PS50977"/>
    </source>
</evidence>
<dbReference type="PATRIC" id="fig|1423726.3.peg.297"/>
<keyword evidence="5" id="KW-1185">Reference proteome</keyword>
<keyword evidence="1 2" id="KW-0238">DNA-binding</keyword>
<feature type="domain" description="HTH tetR-type" evidence="3">
    <location>
        <begin position="6"/>
        <end position="66"/>
    </location>
</feature>
<dbReference type="PROSITE" id="PS50977">
    <property type="entry name" value="HTH_TETR_2"/>
    <property type="match status" value="1"/>
</dbReference>
<dbReference type="Proteomes" id="UP000051461">
    <property type="component" value="Unassembled WGS sequence"/>
</dbReference>
<dbReference type="GO" id="GO:0003677">
    <property type="term" value="F:DNA binding"/>
    <property type="evidence" value="ECO:0007669"/>
    <property type="project" value="UniProtKB-UniRule"/>
</dbReference>
<dbReference type="InterPro" id="IPR009057">
    <property type="entry name" value="Homeodomain-like_sf"/>
</dbReference>
<evidence type="ECO:0000256" key="1">
    <source>
        <dbReference type="ARBA" id="ARBA00023125"/>
    </source>
</evidence>
<evidence type="ECO:0000256" key="2">
    <source>
        <dbReference type="PROSITE-ProRule" id="PRU00335"/>
    </source>
</evidence>
<dbReference type="Gene3D" id="1.10.357.10">
    <property type="entry name" value="Tetracycline Repressor, domain 2"/>
    <property type="match status" value="1"/>
</dbReference>
<dbReference type="SUPFAM" id="SSF46689">
    <property type="entry name" value="Homeodomain-like"/>
    <property type="match status" value="1"/>
</dbReference>
<proteinExistence type="predicted"/>
<name>A0A0R1H253_9LACO</name>
<protein>
    <recommendedName>
        <fullName evidence="3">HTH tetR-type domain-containing protein</fullName>
    </recommendedName>
</protein>
<reference evidence="4 5" key="1">
    <citation type="journal article" date="2015" name="Genome Announc.">
        <title>Expanding the biotechnology potential of lactobacilli through comparative genomics of 213 strains and associated genera.</title>
        <authorList>
            <person name="Sun Z."/>
            <person name="Harris H.M."/>
            <person name="McCann A."/>
            <person name="Guo C."/>
            <person name="Argimon S."/>
            <person name="Zhang W."/>
            <person name="Yang X."/>
            <person name="Jeffery I.B."/>
            <person name="Cooney J.C."/>
            <person name="Kagawa T.F."/>
            <person name="Liu W."/>
            <person name="Song Y."/>
            <person name="Salvetti E."/>
            <person name="Wrobel A."/>
            <person name="Rasinkangas P."/>
            <person name="Parkhill J."/>
            <person name="Rea M.C."/>
            <person name="O'Sullivan O."/>
            <person name="Ritari J."/>
            <person name="Douillard F.P."/>
            <person name="Paul Ross R."/>
            <person name="Yang R."/>
            <person name="Briner A.E."/>
            <person name="Felis G.E."/>
            <person name="de Vos W.M."/>
            <person name="Barrangou R."/>
            <person name="Klaenhammer T.R."/>
            <person name="Caufield P.W."/>
            <person name="Cui Y."/>
            <person name="Zhang H."/>
            <person name="O'Toole P.W."/>
        </authorList>
    </citation>
    <scope>NUCLEOTIDE SEQUENCE [LARGE SCALE GENOMIC DNA]</scope>
    <source>
        <strain evidence="4 5">DSM 20003</strain>
    </source>
</reference>
<dbReference type="Pfam" id="PF00440">
    <property type="entry name" value="TetR_N"/>
    <property type="match status" value="1"/>
</dbReference>
<dbReference type="EMBL" id="AZDA01000011">
    <property type="protein sequence ID" value="KRK40517.1"/>
    <property type="molecule type" value="Genomic_DNA"/>
</dbReference>
<evidence type="ECO:0000313" key="4">
    <source>
        <dbReference type="EMBL" id="KRK40517.1"/>
    </source>
</evidence>
<accession>A0A0R1H253</accession>
<dbReference type="InterPro" id="IPR050109">
    <property type="entry name" value="HTH-type_TetR-like_transc_reg"/>
</dbReference>
<dbReference type="GO" id="GO:0006355">
    <property type="term" value="P:regulation of DNA-templated transcription"/>
    <property type="evidence" value="ECO:0007669"/>
    <property type="project" value="UniProtKB-ARBA"/>
</dbReference>
<dbReference type="PRINTS" id="PR00455">
    <property type="entry name" value="HTHTETR"/>
</dbReference>
<organism evidence="4 5">
    <name type="scientific">Loigolactobacillus bifermentans DSM 20003</name>
    <dbReference type="NCBI Taxonomy" id="1423726"/>
    <lineage>
        <taxon>Bacteria</taxon>
        <taxon>Bacillati</taxon>
        <taxon>Bacillota</taxon>
        <taxon>Bacilli</taxon>
        <taxon>Lactobacillales</taxon>
        <taxon>Lactobacillaceae</taxon>
        <taxon>Loigolactobacillus</taxon>
    </lineage>
</organism>
<comment type="caution">
    <text evidence="4">The sequence shown here is derived from an EMBL/GenBank/DDBJ whole genome shotgun (WGS) entry which is preliminary data.</text>
</comment>
<sequence length="196" mass="21432">MKTKNEAVRLQIIEAATELIIEVGIAGTSTTKVAQRMGGAQSNIYSYFKSKEALILGVFAYHQKRLTNVLLPVLNLDLAPRQQLRAMIKAVLLFADDQPTSLQIIAAFRAQPNLRHSLPSIAESAVFTRLFKLFAQYQTAGILKVIPAEFLAEAAFSLIVDYGTAKLSGEAYLDQLDENAIVTLVEALVLAPDQLA</sequence>
<dbReference type="PANTHER" id="PTHR30055">
    <property type="entry name" value="HTH-TYPE TRANSCRIPTIONAL REGULATOR RUTR"/>
    <property type="match status" value="1"/>
</dbReference>